<dbReference type="InterPro" id="IPR024079">
    <property type="entry name" value="MetalloPept_cat_dom_sf"/>
</dbReference>
<dbReference type="PANTHER" id="PTHR10127:SF780">
    <property type="entry name" value="METALLOENDOPEPTIDASE"/>
    <property type="match status" value="1"/>
</dbReference>
<dbReference type="GO" id="GO:0006508">
    <property type="term" value="P:proteolysis"/>
    <property type="evidence" value="ECO:0007669"/>
    <property type="project" value="UniProtKB-KW"/>
</dbReference>
<feature type="domain" description="Peptidase M12A" evidence="7">
    <location>
        <begin position="147"/>
        <end position="209"/>
    </location>
</feature>
<keyword evidence="2" id="KW-0479">Metal-binding</keyword>
<accession>A0A3P8A5M6</accession>
<keyword evidence="1" id="KW-0645">Protease</keyword>
<evidence type="ECO:0000256" key="5">
    <source>
        <dbReference type="ARBA" id="ARBA00023049"/>
    </source>
</evidence>
<dbReference type="WBParaSite" id="HPBE_0001754001-mRNA-1">
    <property type="protein sequence ID" value="HPBE_0001754001-mRNA-1"/>
    <property type="gene ID" value="HPBE_0001754001"/>
</dbReference>
<dbReference type="Proteomes" id="UP000050761">
    <property type="component" value="Unassembled WGS sequence"/>
</dbReference>
<evidence type="ECO:0000256" key="1">
    <source>
        <dbReference type="ARBA" id="ARBA00022670"/>
    </source>
</evidence>
<dbReference type="EMBL" id="UZAH01030076">
    <property type="protein sequence ID" value="VDP09157.1"/>
    <property type="molecule type" value="Genomic_DNA"/>
</dbReference>
<keyword evidence="5" id="KW-0482">Metalloprotease</keyword>
<dbReference type="SUPFAM" id="SSF55486">
    <property type="entry name" value="Metalloproteases ('zincins'), catalytic domain"/>
    <property type="match status" value="1"/>
</dbReference>
<name>A0A3P8A5M6_HELPZ</name>
<dbReference type="InterPro" id="IPR001506">
    <property type="entry name" value="Peptidase_M12A"/>
</dbReference>
<gene>
    <name evidence="8" type="ORF">HPBE_LOCUS17539</name>
</gene>
<dbReference type="PANTHER" id="PTHR10127">
    <property type="entry name" value="DISCOIDIN, CUB, EGF, LAMININ , AND ZINC METALLOPROTEASE DOMAIN CONTAINING"/>
    <property type="match status" value="1"/>
</dbReference>
<proteinExistence type="predicted"/>
<evidence type="ECO:0000256" key="2">
    <source>
        <dbReference type="ARBA" id="ARBA00022723"/>
    </source>
</evidence>
<comment type="caution">
    <text evidence="6">Lacks conserved residue(s) required for the propagation of feature annotation.</text>
</comment>
<keyword evidence="3" id="KW-0378">Hydrolase</keyword>
<dbReference type="GO" id="GO:0046872">
    <property type="term" value="F:metal ion binding"/>
    <property type="evidence" value="ECO:0007669"/>
    <property type="project" value="UniProtKB-KW"/>
</dbReference>
<dbReference type="OrthoDB" id="5873044at2759"/>
<dbReference type="AlphaFoldDB" id="A0A3P8A5M6"/>
<evidence type="ECO:0000256" key="4">
    <source>
        <dbReference type="ARBA" id="ARBA00022833"/>
    </source>
</evidence>
<evidence type="ECO:0000256" key="6">
    <source>
        <dbReference type="PROSITE-ProRule" id="PRU01211"/>
    </source>
</evidence>
<dbReference type="Pfam" id="PF01400">
    <property type="entry name" value="Astacin"/>
    <property type="match status" value="2"/>
</dbReference>
<evidence type="ECO:0000256" key="3">
    <source>
        <dbReference type="ARBA" id="ARBA00022801"/>
    </source>
</evidence>
<evidence type="ECO:0000313" key="8">
    <source>
        <dbReference type="EMBL" id="VDP09157.1"/>
    </source>
</evidence>
<sequence>MLMNLDMLLDFFTRIQDMIATNLLSLTQKTSRIQQGRLIDFEQETMATNNNYDLPYDFDSIMHYGSTVSSLARIRWRLAGFRPQGVNLAHSLRNLAQTDVPRAQYWKIKVDELHISIAKEVIEMDEDEHEDIIAEARNDGNVRKKRQAFRDSRYPKTVWKNKRVAFFFDNSTSEKAKSAFRKAAQAWRDNTCIDIYEDTCGNLTVPHAS</sequence>
<organism evidence="8">
    <name type="scientific">Heligmosomoides polygyrus</name>
    <name type="common">Parasitic roundworm</name>
    <dbReference type="NCBI Taxonomy" id="6339"/>
    <lineage>
        <taxon>Eukaryota</taxon>
        <taxon>Metazoa</taxon>
        <taxon>Ecdysozoa</taxon>
        <taxon>Nematoda</taxon>
        <taxon>Chromadorea</taxon>
        <taxon>Rhabditida</taxon>
        <taxon>Rhabditina</taxon>
        <taxon>Rhabditomorpha</taxon>
        <taxon>Strongyloidea</taxon>
        <taxon>Heligmosomidae</taxon>
        <taxon>Heligmosomoides</taxon>
    </lineage>
</organism>
<keyword evidence="4" id="KW-0862">Zinc</keyword>
<evidence type="ECO:0000313" key="10">
    <source>
        <dbReference type="WBParaSite" id="HPBE_0001754001-mRNA-1"/>
    </source>
</evidence>
<dbReference type="Gene3D" id="3.40.390.10">
    <property type="entry name" value="Collagenase (Catalytic Domain)"/>
    <property type="match status" value="2"/>
</dbReference>
<dbReference type="GO" id="GO:0004222">
    <property type="term" value="F:metalloendopeptidase activity"/>
    <property type="evidence" value="ECO:0007669"/>
    <property type="project" value="InterPro"/>
</dbReference>
<protein>
    <submittedName>
        <fullName evidence="10">Peptidase M12A domain-containing protein</fullName>
    </submittedName>
</protein>
<reference evidence="8 9" key="1">
    <citation type="submission" date="2018-11" db="EMBL/GenBank/DDBJ databases">
        <authorList>
            <consortium name="Pathogen Informatics"/>
        </authorList>
    </citation>
    <scope>NUCLEOTIDE SEQUENCE [LARGE SCALE GENOMIC DNA]</scope>
</reference>
<evidence type="ECO:0000259" key="7">
    <source>
        <dbReference type="PROSITE" id="PS51864"/>
    </source>
</evidence>
<dbReference type="PROSITE" id="PS51864">
    <property type="entry name" value="ASTACIN"/>
    <property type="match status" value="1"/>
</dbReference>
<evidence type="ECO:0000313" key="9">
    <source>
        <dbReference type="Proteomes" id="UP000050761"/>
    </source>
</evidence>
<reference evidence="10" key="2">
    <citation type="submission" date="2019-09" db="UniProtKB">
        <authorList>
            <consortium name="WormBaseParasite"/>
        </authorList>
    </citation>
    <scope>IDENTIFICATION</scope>
</reference>
<keyword evidence="9" id="KW-1185">Reference proteome</keyword>